<feature type="active site" evidence="6">
    <location>
        <position position="169"/>
    </location>
</feature>
<feature type="binding site" evidence="7">
    <location>
        <position position="174"/>
    </location>
    <ligand>
        <name>ATP</name>
        <dbReference type="ChEBI" id="CHEBI:30616"/>
    </ligand>
</feature>
<keyword evidence="4" id="KW-1015">Disulfide bond</keyword>
<feature type="binding site" evidence="7">
    <location>
        <position position="189"/>
    </location>
    <ligand>
        <name>ATP</name>
        <dbReference type="ChEBI" id="CHEBI:30616"/>
    </ligand>
</feature>
<evidence type="ECO:0000256" key="6">
    <source>
        <dbReference type="PIRSR" id="PIRSR624869-1"/>
    </source>
</evidence>
<comment type="caution">
    <text evidence="10">The sequence shown here is derived from an EMBL/GenBank/DDBJ whole genome shotgun (WGS) entry which is preliminary data.</text>
</comment>
<dbReference type="CDD" id="cd10314">
    <property type="entry name" value="FAM20_C"/>
    <property type="match status" value="1"/>
</dbReference>
<evidence type="ECO:0000256" key="3">
    <source>
        <dbReference type="ARBA" id="ARBA00023034"/>
    </source>
</evidence>
<dbReference type="Proteomes" id="UP000326759">
    <property type="component" value="Unassembled WGS sequence"/>
</dbReference>
<keyword evidence="8" id="KW-0464">Manganese</keyword>
<keyword evidence="11" id="KW-1185">Reference proteome</keyword>
<evidence type="ECO:0000256" key="8">
    <source>
        <dbReference type="PIRSR" id="PIRSR624869-3"/>
    </source>
</evidence>
<dbReference type="GO" id="GO:0005794">
    <property type="term" value="C:Golgi apparatus"/>
    <property type="evidence" value="ECO:0007669"/>
    <property type="project" value="UniProtKB-SubCell"/>
</dbReference>
<feature type="non-terminal residue" evidence="10">
    <location>
        <position position="287"/>
    </location>
</feature>
<organism evidence="10 11">
    <name type="scientific">Armadillidium nasatum</name>
    <dbReference type="NCBI Taxonomy" id="96803"/>
    <lineage>
        <taxon>Eukaryota</taxon>
        <taxon>Metazoa</taxon>
        <taxon>Ecdysozoa</taxon>
        <taxon>Arthropoda</taxon>
        <taxon>Crustacea</taxon>
        <taxon>Multicrustacea</taxon>
        <taxon>Malacostraca</taxon>
        <taxon>Eumalacostraca</taxon>
        <taxon>Peracarida</taxon>
        <taxon>Isopoda</taxon>
        <taxon>Oniscidea</taxon>
        <taxon>Crinocheta</taxon>
        <taxon>Armadillidiidae</taxon>
        <taxon>Armadillidium</taxon>
    </lineage>
</organism>
<feature type="binding site" evidence="8">
    <location>
        <position position="18"/>
    </location>
    <ligand>
        <name>Mn(2+)</name>
        <dbReference type="ChEBI" id="CHEBI:29035"/>
    </ligand>
</feature>
<comment type="subcellular location">
    <subcellularLocation>
        <location evidence="1">Golgi apparatus</location>
    </subcellularLocation>
</comment>
<protein>
    <submittedName>
        <fullName evidence="10">Extracellular serine/threonine protein</fullName>
    </submittedName>
</protein>
<evidence type="ECO:0000313" key="11">
    <source>
        <dbReference type="Proteomes" id="UP000326759"/>
    </source>
</evidence>
<dbReference type="EMBL" id="SEYY01014990">
    <property type="protein sequence ID" value="KAB7500167.1"/>
    <property type="molecule type" value="Genomic_DNA"/>
</dbReference>
<dbReference type="Pfam" id="PF06702">
    <property type="entry name" value="Fam20C"/>
    <property type="match status" value="1"/>
</dbReference>
<comment type="similarity">
    <text evidence="2">Belongs to the FAM20 family.</text>
</comment>
<dbReference type="InterPro" id="IPR024869">
    <property type="entry name" value="FAM20"/>
</dbReference>
<dbReference type="GO" id="GO:0005524">
    <property type="term" value="F:ATP binding"/>
    <property type="evidence" value="ECO:0007669"/>
    <property type="project" value="UniProtKB-KW"/>
</dbReference>
<evidence type="ECO:0000259" key="9">
    <source>
        <dbReference type="Pfam" id="PF06702"/>
    </source>
</evidence>
<evidence type="ECO:0000256" key="7">
    <source>
        <dbReference type="PIRSR" id="PIRSR624869-2"/>
    </source>
</evidence>
<evidence type="ECO:0000256" key="5">
    <source>
        <dbReference type="ARBA" id="ARBA00023180"/>
    </source>
</evidence>
<comment type="cofactor">
    <cofactor evidence="8">
        <name>Mn(2+)</name>
        <dbReference type="ChEBI" id="CHEBI:29035"/>
    </cofactor>
</comment>
<dbReference type="PANTHER" id="PTHR12450">
    <property type="entry name" value="DENTIN MATRIX PROTEIN 4 PROTEIN FAM20"/>
    <property type="match status" value="1"/>
</dbReference>
<keyword evidence="8" id="KW-0479">Metal-binding</keyword>
<evidence type="ECO:0000256" key="1">
    <source>
        <dbReference type="ARBA" id="ARBA00004555"/>
    </source>
</evidence>
<accession>A0A5N5T200</accession>
<feature type="non-terminal residue" evidence="10">
    <location>
        <position position="1"/>
    </location>
</feature>
<dbReference type="GO" id="GO:0004674">
    <property type="term" value="F:protein serine/threonine kinase activity"/>
    <property type="evidence" value="ECO:0007669"/>
    <property type="project" value="TreeGrafter"/>
</dbReference>
<dbReference type="AlphaFoldDB" id="A0A5N5T200"/>
<evidence type="ECO:0000313" key="10">
    <source>
        <dbReference type="EMBL" id="KAB7500167.1"/>
    </source>
</evidence>
<feature type="binding site" evidence="7">
    <location>
        <begin position="100"/>
        <end position="103"/>
    </location>
    <ligand>
        <name>ATP</name>
        <dbReference type="ChEBI" id="CHEBI:30616"/>
    </ligand>
</feature>
<dbReference type="PANTHER" id="PTHR12450:SF22">
    <property type="entry name" value="EXTRACELLULAR SERINE_THREONINE PROTEIN CG31145"/>
    <property type="match status" value="1"/>
</dbReference>
<feature type="domain" description="FAM20 C-terminal" evidence="9">
    <location>
        <begin position="64"/>
        <end position="276"/>
    </location>
</feature>
<keyword evidence="3" id="KW-0333">Golgi apparatus</keyword>
<sequence length="287" mass="33463">FTREQQTLKNHFYFTDFERHNAEIAAFHLDKTLGFRRSVPVSGRLLNITRELYALAQGELLKTFFISPDNNLCFHGKCSYYCDTAHAICGNPDMLEASLAIFLPGKDAAPRKVWRHPWRRSYHKRRRAQWEVDDDYCELVKDVHPYNSGRRLLDLMDMSIFDFLMGNMDRHHYETFKMFGNNSAPVHLDHGRGFGKPFHDEISILAPLYQCCLIRHSTLLTLVKYQNGPQKLSSALQMSMAEDPLMPILWEPHLVALDRRLGMILQIVRECVQKAHDPFDVVINDFH</sequence>
<dbReference type="GO" id="GO:0046872">
    <property type="term" value="F:metal ion binding"/>
    <property type="evidence" value="ECO:0007669"/>
    <property type="project" value="UniProtKB-KW"/>
</dbReference>
<evidence type="ECO:0000256" key="4">
    <source>
        <dbReference type="ARBA" id="ARBA00023157"/>
    </source>
</evidence>
<dbReference type="InterPro" id="IPR009581">
    <property type="entry name" value="FAM20_C"/>
</dbReference>
<feature type="binding site" evidence="7">
    <location>
        <position position="18"/>
    </location>
    <ligand>
        <name>ATP</name>
        <dbReference type="ChEBI" id="CHEBI:30616"/>
    </ligand>
</feature>
<dbReference type="OrthoDB" id="8583677at2759"/>
<gene>
    <name evidence="10" type="ORF">Anas_01903</name>
</gene>
<proteinExistence type="inferred from homology"/>
<evidence type="ECO:0000256" key="2">
    <source>
        <dbReference type="ARBA" id="ARBA00006557"/>
    </source>
</evidence>
<keyword evidence="5" id="KW-0325">Glycoprotein</keyword>
<keyword evidence="7" id="KW-0547">Nucleotide-binding</keyword>
<name>A0A5N5T200_9CRUS</name>
<keyword evidence="7" id="KW-0067">ATP-binding</keyword>
<reference evidence="10 11" key="1">
    <citation type="journal article" date="2019" name="PLoS Biol.">
        <title>Sex chromosomes control vertical transmission of feminizing Wolbachia symbionts in an isopod.</title>
        <authorList>
            <person name="Becking T."/>
            <person name="Chebbi M.A."/>
            <person name="Giraud I."/>
            <person name="Moumen B."/>
            <person name="Laverre T."/>
            <person name="Caubet Y."/>
            <person name="Peccoud J."/>
            <person name="Gilbert C."/>
            <person name="Cordaux R."/>
        </authorList>
    </citation>
    <scope>NUCLEOTIDE SEQUENCE [LARGE SCALE GENOMIC DNA]</scope>
    <source>
        <strain evidence="10">ANa2</strain>
        <tissue evidence="10">Whole body excluding digestive tract and cuticle</tissue>
    </source>
</reference>
<feature type="binding site" evidence="8">
    <location>
        <position position="189"/>
    </location>
    <ligand>
        <name>Mn(2+)</name>
        <dbReference type="ChEBI" id="CHEBI:29035"/>
    </ligand>
</feature>